<reference evidence="3" key="1">
    <citation type="submission" date="2016-11" db="UniProtKB">
        <authorList>
            <consortium name="WormBaseParasite"/>
        </authorList>
    </citation>
    <scope>IDENTIFICATION</scope>
</reference>
<evidence type="ECO:0000313" key="2">
    <source>
        <dbReference type="Proteomes" id="UP000095283"/>
    </source>
</evidence>
<dbReference type="AlphaFoldDB" id="A0A1I7WEE6"/>
<keyword evidence="2" id="KW-1185">Reference proteome</keyword>
<accession>A0A1I7WEE6</accession>
<evidence type="ECO:0000256" key="1">
    <source>
        <dbReference type="SAM" id="Phobius"/>
    </source>
</evidence>
<dbReference type="WBParaSite" id="Hba_03326">
    <property type="protein sequence ID" value="Hba_03326"/>
    <property type="gene ID" value="Hba_03326"/>
</dbReference>
<proteinExistence type="predicted"/>
<feature type="transmembrane region" description="Helical" evidence="1">
    <location>
        <begin position="12"/>
        <end position="33"/>
    </location>
</feature>
<name>A0A1I7WEE6_HETBA</name>
<evidence type="ECO:0000313" key="3">
    <source>
        <dbReference type="WBParaSite" id="Hba_03326"/>
    </source>
</evidence>
<organism evidence="2 3">
    <name type="scientific">Heterorhabditis bacteriophora</name>
    <name type="common">Entomopathogenic nematode worm</name>
    <dbReference type="NCBI Taxonomy" id="37862"/>
    <lineage>
        <taxon>Eukaryota</taxon>
        <taxon>Metazoa</taxon>
        <taxon>Ecdysozoa</taxon>
        <taxon>Nematoda</taxon>
        <taxon>Chromadorea</taxon>
        <taxon>Rhabditida</taxon>
        <taxon>Rhabditina</taxon>
        <taxon>Rhabditomorpha</taxon>
        <taxon>Strongyloidea</taxon>
        <taxon>Heterorhabditidae</taxon>
        <taxon>Heterorhabditis</taxon>
    </lineage>
</organism>
<feature type="transmembrane region" description="Helical" evidence="1">
    <location>
        <begin position="64"/>
        <end position="81"/>
    </location>
</feature>
<keyword evidence="1" id="KW-0812">Transmembrane</keyword>
<sequence length="142" mass="16958">MFLLLSDFHEKLRLRLLEMFVLIFKLLFITVHLTKASFQLNINPVNISSFILNILKILSQHRTIYHYFVILTYLLRLLNHYKLSYKEILKILETKCYTLSEAHLHWYLDLASNCASFQYNLRKALKNMVTTFSVLKLSIPYI</sequence>
<keyword evidence="1" id="KW-1133">Transmembrane helix</keyword>
<keyword evidence="1" id="KW-0472">Membrane</keyword>
<dbReference type="Proteomes" id="UP000095283">
    <property type="component" value="Unplaced"/>
</dbReference>
<protein>
    <submittedName>
        <fullName evidence="3">Transmembrane protein</fullName>
    </submittedName>
</protein>